<keyword evidence="2" id="KW-1185">Reference proteome</keyword>
<evidence type="ECO:0000313" key="2">
    <source>
        <dbReference type="Proteomes" id="UP000270094"/>
    </source>
</evidence>
<organism evidence="1 2">
    <name type="scientific">Strongylus vulgaris</name>
    <name type="common">Blood worm</name>
    <dbReference type="NCBI Taxonomy" id="40348"/>
    <lineage>
        <taxon>Eukaryota</taxon>
        <taxon>Metazoa</taxon>
        <taxon>Ecdysozoa</taxon>
        <taxon>Nematoda</taxon>
        <taxon>Chromadorea</taxon>
        <taxon>Rhabditida</taxon>
        <taxon>Rhabditina</taxon>
        <taxon>Rhabditomorpha</taxon>
        <taxon>Strongyloidea</taxon>
        <taxon>Strongylidae</taxon>
        <taxon>Strongylus</taxon>
    </lineage>
</organism>
<gene>
    <name evidence="1" type="ORF">SVUK_LOCUS3169</name>
</gene>
<dbReference type="AlphaFoldDB" id="A0A3P7I431"/>
<name>A0A3P7I431_STRVU</name>
<evidence type="ECO:0000313" key="1">
    <source>
        <dbReference type="EMBL" id="VDM68171.1"/>
    </source>
</evidence>
<proteinExistence type="predicted"/>
<sequence length="73" mass="7963">MSFAIAPAVAVRIDNKTSQTAKTADVSWLTGWDGLMEQGGRHDRSFTTISSFSFDSAAIDGTTHTYTRTDTYP</sequence>
<dbReference type="EMBL" id="UYYB01007904">
    <property type="protein sequence ID" value="VDM68171.1"/>
    <property type="molecule type" value="Genomic_DNA"/>
</dbReference>
<dbReference type="Proteomes" id="UP000270094">
    <property type="component" value="Unassembled WGS sequence"/>
</dbReference>
<protein>
    <submittedName>
        <fullName evidence="1">Uncharacterized protein</fullName>
    </submittedName>
</protein>
<reference evidence="1 2" key="1">
    <citation type="submission" date="2018-11" db="EMBL/GenBank/DDBJ databases">
        <authorList>
            <consortium name="Pathogen Informatics"/>
        </authorList>
    </citation>
    <scope>NUCLEOTIDE SEQUENCE [LARGE SCALE GENOMIC DNA]</scope>
</reference>
<accession>A0A3P7I431</accession>